<accession>A0A380ZV42</accession>
<dbReference type="Gene3D" id="2.40.128.110">
    <property type="entry name" value="Lipid/polyisoprenoid-binding, YceI-like"/>
    <property type="match status" value="1"/>
</dbReference>
<dbReference type="Pfam" id="PF04264">
    <property type="entry name" value="YceI"/>
    <property type="match status" value="1"/>
</dbReference>
<reference evidence="3 4" key="1">
    <citation type="submission" date="2018-06" db="EMBL/GenBank/DDBJ databases">
        <authorList>
            <consortium name="Pathogen Informatics"/>
            <person name="Doyle S."/>
        </authorList>
    </citation>
    <scope>NUCLEOTIDE SEQUENCE [LARGE SCALE GENOMIC DNA]</scope>
    <source>
        <strain evidence="3 4">NCTC11661</strain>
    </source>
</reference>
<dbReference type="RefSeq" id="WP_002665328.1">
    <property type="nucleotide sequence ID" value="NZ_UFTJ01000005.1"/>
</dbReference>
<gene>
    <name evidence="3" type="ORF">NCTC11661_02320</name>
</gene>
<proteinExistence type="predicted"/>
<keyword evidence="1" id="KW-0732">Signal</keyword>
<dbReference type="PANTHER" id="PTHR34406:SF1">
    <property type="entry name" value="PROTEIN YCEI"/>
    <property type="match status" value="1"/>
</dbReference>
<organism evidence="3 4">
    <name type="scientific">Bergeyella zoohelcum</name>
    <dbReference type="NCBI Taxonomy" id="1015"/>
    <lineage>
        <taxon>Bacteria</taxon>
        <taxon>Pseudomonadati</taxon>
        <taxon>Bacteroidota</taxon>
        <taxon>Flavobacteriia</taxon>
        <taxon>Flavobacteriales</taxon>
        <taxon>Weeksellaceae</taxon>
        <taxon>Bergeyella</taxon>
    </lineage>
</organism>
<dbReference type="PROSITE" id="PS51257">
    <property type="entry name" value="PROKAR_LIPOPROTEIN"/>
    <property type="match status" value="1"/>
</dbReference>
<evidence type="ECO:0000313" key="3">
    <source>
        <dbReference type="EMBL" id="SUV53173.1"/>
    </source>
</evidence>
<dbReference type="InterPro" id="IPR007372">
    <property type="entry name" value="Lipid/polyisoprenoid-bd_YceI"/>
</dbReference>
<evidence type="ECO:0000256" key="1">
    <source>
        <dbReference type="SAM" id="SignalP"/>
    </source>
</evidence>
<dbReference type="Proteomes" id="UP000255515">
    <property type="component" value="Unassembled WGS sequence"/>
</dbReference>
<dbReference type="EMBL" id="UFTJ01000005">
    <property type="protein sequence ID" value="SUV53173.1"/>
    <property type="molecule type" value="Genomic_DNA"/>
</dbReference>
<dbReference type="SMART" id="SM00867">
    <property type="entry name" value="YceI"/>
    <property type="match status" value="1"/>
</dbReference>
<dbReference type="SUPFAM" id="SSF101874">
    <property type="entry name" value="YceI-like"/>
    <property type="match status" value="1"/>
</dbReference>
<evidence type="ECO:0000313" key="4">
    <source>
        <dbReference type="Proteomes" id="UP000255515"/>
    </source>
</evidence>
<name>A0A380ZV42_9FLAO</name>
<dbReference type="InterPro" id="IPR036761">
    <property type="entry name" value="TTHA0802/YceI-like_sf"/>
</dbReference>
<dbReference type="AlphaFoldDB" id="A0A380ZV42"/>
<feature type="signal peptide" evidence="1">
    <location>
        <begin position="1"/>
        <end position="19"/>
    </location>
</feature>
<feature type="chain" id="PRO_5016879185" evidence="1">
    <location>
        <begin position="20"/>
        <end position="221"/>
    </location>
</feature>
<feature type="domain" description="Lipid/polyisoprenoid-binding YceI-like" evidence="2">
    <location>
        <begin position="46"/>
        <end position="220"/>
    </location>
</feature>
<evidence type="ECO:0000259" key="2">
    <source>
        <dbReference type="SMART" id="SM00867"/>
    </source>
</evidence>
<protein>
    <submittedName>
        <fullName evidence="3">Uncharacterized conserved protein</fullName>
    </submittedName>
</protein>
<sequence>MRKIALSLAVLAITFSVTSCNKPADTVETKEATEVVEGTSVEGANTFTADVASSKLEWKGGKVVGSDSHNGTISLKSGDVLVKDGAVVGGTFVIDMNTITVLDLTDAEKKASLEGHLKGADAENADHFFNVAQYPEGKFEITGVKDGNVEGNLTLKGVTKSVSFPATVTVSENEVTIVSDKFNIDRTLWNVNFNNESLTDVAKDKVISNAIEVKVDVKATK</sequence>
<dbReference type="PANTHER" id="PTHR34406">
    <property type="entry name" value="PROTEIN YCEI"/>
    <property type="match status" value="1"/>
</dbReference>